<name>A0A9P8C2X5_9HELO</name>
<dbReference type="Proteomes" id="UP000824998">
    <property type="component" value="Unassembled WGS sequence"/>
</dbReference>
<evidence type="ECO:0000313" key="2">
    <source>
        <dbReference type="EMBL" id="KAG9231537.1"/>
    </source>
</evidence>
<feature type="compositionally biased region" description="Basic and acidic residues" evidence="1">
    <location>
        <begin position="307"/>
        <end position="319"/>
    </location>
</feature>
<feature type="region of interest" description="Disordered" evidence="1">
    <location>
        <begin position="468"/>
        <end position="490"/>
    </location>
</feature>
<keyword evidence="3" id="KW-1185">Reference proteome</keyword>
<feature type="region of interest" description="Disordered" evidence="1">
    <location>
        <begin position="168"/>
        <end position="208"/>
    </location>
</feature>
<accession>A0A9P8C2X5</accession>
<gene>
    <name evidence="2" type="ORF">BJ875DRAFT_516810</name>
</gene>
<dbReference type="EMBL" id="MU251595">
    <property type="protein sequence ID" value="KAG9231537.1"/>
    <property type="molecule type" value="Genomic_DNA"/>
</dbReference>
<reference evidence="2" key="1">
    <citation type="journal article" date="2021" name="IMA Fungus">
        <title>Genomic characterization of three marine fungi, including Emericellopsis atlantica sp. nov. with signatures of a generalist lifestyle and marine biomass degradation.</title>
        <authorList>
            <person name="Hagestad O.C."/>
            <person name="Hou L."/>
            <person name="Andersen J.H."/>
            <person name="Hansen E.H."/>
            <person name="Altermark B."/>
            <person name="Li C."/>
            <person name="Kuhnert E."/>
            <person name="Cox R.J."/>
            <person name="Crous P.W."/>
            <person name="Spatafora J.W."/>
            <person name="Lail K."/>
            <person name="Amirebrahimi M."/>
            <person name="Lipzen A."/>
            <person name="Pangilinan J."/>
            <person name="Andreopoulos W."/>
            <person name="Hayes R.D."/>
            <person name="Ng V."/>
            <person name="Grigoriev I.V."/>
            <person name="Jackson S.A."/>
            <person name="Sutton T.D.S."/>
            <person name="Dobson A.D.W."/>
            <person name="Rama T."/>
        </authorList>
    </citation>
    <scope>NUCLEOTIDE SEQUENCE</scope>
    <source>
        <strain evidence="2">TRa018bII</strain>
    </source>
</reference>
<evidence type="ECO:0000256" key="1">
    <source>
        <dbReference type="SAM" id="MobiDB-lite"/>
    </source>
</evidence>
<dbReference type="AlphaFoldDB" id="A0A9P8C2X5"/>
<evidence type="ECO:0000313" key="3">
    <source>
        <dbReference type="Proteomes" id="UP000824998"/>
    </source>
</evidence>
<feature type="region of interest" description="Disordered" evidence="1">
    <location>
        <begin position="307"/>
        <end position="336"/>
    </location>
</feature>
<proteinExistence type="predicted"/>
<feature type="compositionally biased region" description="Polar residues" evidence="1">
    <location>
        <begin position="479"/>
        <end position="490"/>
    </location>
</feature>
<comment type="caution">
    <text evidence="2">The sequence shown here is derived from an EMBL/GenBank/DDBJ whole genome shotgun (WGS) entry which is preliminary data.</text>
</comment>
<feature type="non-terminal residue" evidence="2">
    <location>
        <position position="1"/>
    </location>
</feature>
<protein>
    <submittedName>
        <fullName evidence="2">Uncharacterized protein</fullName>
    </submittedName>
</protein>
<feature type="region of interest" description="Disordered" evidence="1">
    <location>
        <begin position="542"/>
        <end position="577"/>
    </location>
</feature>
<sequence length="577" mass="64101">QARRHSSIPLTCSLCPKNPNFSDESHLLTHISSKTHLANRFKLEIRSKSEREAKTILDGYDVWYEDNKLDTLLSDRLAHKNKKSKIKDEFNRIIRGQGVKKNTGTITKEGTPVEKESTMERTPVYRAPVPRMHLFAAAADVIRASTPVKDDWALGGIFDTPTGAGRVLPRARIGNRPDDTLDPRLATPYMTKDEEDEEDEDAKSADSATKLKGILWPGMNLFDSATPEMKRKRNQKKERYVMDQMMAISEEIEPAEVSYFANGDFRGSRDIFGPLSSCETSPVRKTRKSAMTDLSVNALHLRSRKGEKFSSNLDPEKKMTASRAGPTKKLTAPGVPGTIMHDPALFVKPLQTLNPLSAFGNQFVPTAEENEEFRLTLGNMKQKPSSFGIYQDEAQDSPGRTESPLEDHGYEQAETELDEGLLLTLMRGFDFPNPGLPNMSNNLMNPSLVSPTPGPKVSSMRLYGKENGRPELPILPSRRNASSAPSLYQSPFTDTTLNPLYDHAYARTFDYGEQGIAYHDDGKASVYVSNFTGDFRQLNSTTKTTQSHLQTGMDHGSSSGNGSGTATRSISEMEYGM</sequence>
<organism evidence="2 3">
    <name type="scientific">Amylocarpus encephaloides</name>
    <dbReference type="NCBI Taxonomy" id="45428"/>
    <lineage>
        <taxon>Eukaryota</taxon>
        <taxon>Fungi</taxon>
        <taxon>Dikarya</taxon>
        <taxon>Ascomycota</taxon>
        <taxon>Pezizomycotina</taxon>
        <taxon>Leotiomycetes</taxon>
        <taxon>Helotiales</taxon>
        <taxon>Helotiales incertae sedis</taxon>
        <taxon>Amylocarpus</taxon>
    </lineage>
</organism>
<dbReference type="OrthoDB" id="5428259at2759"/>